<sequence length="140" mass="16095">MKKKIKKEKTISEPKVIDAVLKWAYKHSYGLKPKIKHGNKHGVDLELNHEKTRHKYYIECKGGPHDEVNFVYSLGQIITRMNRKPLGVNYGIALPAKSAEIARKRIPRDFATRNKLTIFSVSNNGAVKRLVPSDFRKEIN</sequence>
<reference evidence="1 2" key="1">
    <citation type="journal article" date="2016" name="Nat. Commun.">
        <title>Thousands of microbial genomes shed light on interconnected biogeochemical processes in an aquifer system.</title>
        <authorList>
            <person name="Anantharaman K."/>
            <person name="Brown C.T."/>
            <person name="Hug L.A."/>
            <person name="Sharon I."/>
            <person name="Castelle C.J."/>
            <person name="Probst A.J."/>
            <person name="Thomas B.C."/>
            <person name="Singh A."/>
            <person name="Wilkins M.J."/>
            <person name="Karaoz U."/>
            <person name="Brodie E.L."/>
            <person name="Williams K.H."/>
            <person name="Hubbard S.S."/>
            <person name="Banfield J.F."/>
        </authorList>
    </citation>
    <scope>NUCLEOTIDE SEQUENCE [LARGE SCALE GENOMIC DNA]</scope>
</reference>
<protein>
    <recommendedName>
        <fullName evidence="3">Restriction endonuclease type IV Mrr domain-containing protein</fullName>
    </recommendedName>
</protein>
<accession>A0A1G2U2G7</accession>
<proteinExistence type="predicted"/>
<gene>
    <name evidence="1" type="ORF">A3B14_01535</name>
</gene>
<name>A0A1G2U2G7_9BACT</name>
<organism evidence="1 2">
    <name type="scientific">Candidatus Zambryskibacteria bacterium RIFCSPLOWO2_01_FULL_45_21</name>
    <dbReference type="NCBI Taxonomy" id="1802761"/>
    <lineage>
        <taxon>Bacteria</taxon>
        <taxon>Candidatus Zambryskiibacteriota</taxon>
    </lineage>
</organism>
<comment type="caution">
    <text evidence="1">The sequence shown here is derived from an EMBL/GenBank/DDBJ whole genome shotgun (WGS) entry which is preliminary data.</text>
</comment>
<dbReference type="EMBL" id="MHWE01000014">
    <property type="protein sequence ID" value="OHB03708.1"/>
    <property type="molecule type" value="Genomic_DNA"/>
</dbReference>
<evidence type="ECO:0000313" key="2">
    <source>
        <dbReference type="Proteomes" id="UP000176800"/>
    </source>
</evidence>
<dbReference type="Proteomes" id="UP000176800">
    <property type="component" value="Unassembled WGS sequence"/>
</dbReference>
<evidence type="ECO:0008006" key="3">
    <source>
        <dbReference type="Google" id="ProtNLM"/>
    </source>
</evidence>
<dbReference type="AlphaFoldDB" id="A0A1G2U2G7"/>
<evidence type="ECO:0000313" key="1">
    <source>
        <dbReference type="EMBL" id="OHB03708.1"/>
    </source>
</evidence>